<dbReference type="SUPFAM" id="SSF82109">
    <property type="entry name" value="MIR domain"/>
    <property type="match status" value="1"/>
</dbReference>
<gene>
    <name evidence="1" type="ORF">C2G38_2145189</name>
</gene>
<dbReference type="AlphaFoldDB" id="A0A397US64"/>
<keyword evidence="2" id="KW-1185">Reference proteome</keyword>
<dbReference type="Proteomes" id="UP000266673">
    <property type="component" value="Unassembled WGS sequence"/>
</dbReference>
<accession>A0A397US64</accession>
<name>A0A397US64_9GLOM</name>
<dbReference type="InterPro" id="IPR036300">
    <property type="entry name" value="MIR_dom_sf"/>
</dbReference>
<comment type="caution">
    <text evidence="1">The sequence shown here is derived from an EMBL/GenBank/DDBJ whole genome shotgun (WGS) entry which is preliminary data.</text>
</comment>
<proteinExistence type="predicted"/>
<reference evidence="1 2" key="1">
    <citation type="submission" date="2018-06" db="EMBL/GenBank/DDBJ databases">
        <title>Comparative genomics reveals the genomic features of Rhizophagus irregularis, R. cerebriforme, R. diaphanum and Gigaspora rosea, and their symbiotic lifestyle signature.</title>
        <authorList>
            <person name="Morin E."/>
            <person name="San Clemente H."/>
            <person name="Chen E.C.H."/>
            <person name="De La Providencia I."/>
            <person name="Hainaut M."/>
            <person name="Kuo A."/>
            <person name="Kohler A."/>
            <person name="Murat C."/>
            <person name="Tang N."/>
            <person name="Roy S."/>
            <person name="Loubradou J."/>
            <person name="Henrissat B."/>
            <person name="Grigoriev I.V."/>
            <person name="Corradi N."/>
            <person name="Roux C."/>
            <person name="Martin F.M."/>
        </authorList>
    </citation>
    <scope>NUCLEOTIDE SEQUENCE [LARGE SCALE GENOMIC DNA]</scope>
    <source>
        <strain evidence="1 2">DAOM 194757</strain>
    </source>
</reference>
<dbReference type="EMBL" id="QKWP01001050">
    <property type="protein sequence ID" value="RIB12188.1"/>
    <property type="molecule type" value="Genomic_DNA"/>
</dbReference>
<sequence length="200" mass="23194">MPDVLNDKIPQVYGGNKEKGLAVNYGDKITLMNNRTGQNHNYMLNYEYQEVTCVEDRKASQQKWSLPHYVATIRENCKYATKDNTYSASLRAWNGSQVVTKEADKLWVEPKSWVKHSGMLKTIRKMDKITFQICEDLLEPFESVPKNVKDLKVLINALLTCYFCPDFVYKIKKTLIFKGKEKACHISIKVAEKELIEKFN</sequence>
<protein>
    <submittedName>
        <fullName evidence="1">Uncharacterized protein</fullName>
    </submittedName>
</protein>
<organism evidence="1 2">
    <name type="scientific">Gigaspora rosea</name>
    <dbReference type="NCBI Taxonomy" id="44941"/>
    <lineage>
        <taxon>Eukaryota</taxon>
        <taxon>Fungi</taxon>
        <taxon>Fungi incertae sedis</taxon>
        <taxon>Mucoromycota</taxon>
        <taxon>Glomeromycotina</taxon>
        <taxon>Glomeromycetes</taxon>
        <taxon>Diversisporales</taxon>
        <taxon>Gigasporaceae</taxon>
        <taxon>Gigaspora</taxon>
    </lineage>
</organism>
<evidence type="ECO:0000313" key="1">
    <source>
        <dbReference type="EMBL" id="RIB12188.1"/>
    </source>
</evidence>
<evidence type="ECO:0000313" key="2">
    <source>
        <dbReference type="Proteomes" id="UP000266673"/>
    </source>
</evidence>
<dbReference type="OrthoDB" id="5588846at2759"/>